<keyword evidence="7 9" id="KW-0342">GTP-binding</keyword>
<dbReference type="PROSITE" id="PS51713">
    <property type="entry name" value="G_ERA"/>
    <property type="match status" value="1"/>
</dbReference>
<feature type="binding site" evidence="9">
    <location>
        <begin position="59"/>
        <end position="63"/>
    </location>
    <ligand>
        <name>GTP</name>
        <dbReference type="ChEBI" id="CHEBI:37565"/>
    </ligand>
</feature>
<comment type="caution">
    <text evidence="14">The sequence shown here is derived from an EMBL/GenBank/DDBJ whole genome shotgun (WGS) entry which is preliminary data.</text>
</comment>
<dbReference type="PANTHER" id="PTHR42698:SF1">
    <property type="entry name" value="GTPASE ERA, MITOCHONDRIAL"/>
    <property type="match status" value="1"/>
</dbReference>
<keyword evidence="15" id="KW-1185">Reference proteome</keyword>
<evidence type="ECO:0000256" key="9">
    <source>
        <dbReference type="HAMAP-Rule" id="MF_00367"/>
    </source>
</evidence>
<evidence type="ECO:0000256" key="5">
    <source>
        <dbReference type="ARBA" id="ARBA00022741"/>
    </source>
</evidence>
<evidence type="ECO:0000256" key="8">
    <source>
        <dbReference type="ARBA" id="ARBA00023136"/>
    </source>
</evidence>
<dbReference type="NCBIfam" id="TIGR00231">
    <property type="entry name" value="small_GTP"/>
    <property type="match status" value="1"/>
</dbReference>
<feature type="binding site" evidence="9">
    <location>
        <begin position="121"/>
        <end position="124"/>
    </location>
    <ligand>
        <name>GTP</name>
        <dbReference type="ChEBI" id="CHEBI:37565"/>
    </ligand>
</feature>
<keyword evidence="6 9" id="KW-0694">RNA-binding</keyword>
<dbReference type="Pfam" id="PF07650">
    <property type="entry name" value="KH_2"/>
    <property type="match status" value="1"/>
</dbReference>
<dbReference type="CDD" id="cd22534">
    <property type="entry name" value="KH-II_Era"/>
    <property type="match status" value="1"/>
</dbReference>
<dbReference type="PRINTS" id="PR00326">
    <property type="entry name" value="GTP1OBG"/>
</dbReference>
<dbReference type="NCBIfam" id="TIGR00436">
    <property type="entry name" value="era"/>
    <property type="match status" value="1"/>
</dbReference>
<reference evidence="14 15" key="1">
    <citation type="submission" date="2019-04" db="EMBL/GenBank/DDBJ databases">
        <title>Isachenkonia alkalipeptolytica gen. nov. sp. nov. a new anaerobic, alkiliphilic organothrophic bacterium capable to reduce synthesized ferrihydrite isolated from a soda lake.</title>
        <authorList>
            <person name="Toshchakov S.V."/>
            <person name="Zavarzina D.G."/>
            <person name="Zhilina T.N."/>
            <person name="Kostrikina N.A."/>
            <person name="Kublanov I.V."/>
        </authorList>
    </citation>
    <scope>NUCLEOTIDE SEQUENCE [LARGE SCALE GENOMIC DNA]</scope>
    <source>
        <strain evidence="14 15">Z-1701</strain>
    </source>
</reference>
<dbReference type="InterPro" id="IPR027417">
    <property type="entry name" value="P-loop_NTPase"/>
</dbReference>
<dbReference type="AlphaFoldDB" id="A0AA43XN90"/>
<dbReference type="EMBL" id="SUMG01000021">
    <property type="protein sequence ID" value="NBG89319.1"/>
    <property type="molecule type" value="Genomic_DNA"/>
</dbReference>
<feature type="domain" description="KH type-2" evidence="12">
    <location>
        <begin position="202"/>
        <end position="280"/>
    </location>
</feature>
<dbReference type="GO" id="GO:0003924">
    <property type="term" value="F:GTPase activity"/>
    <property type="evidence" value="ECO:0007669"/>
    <property type="project" value="UniProtKB-UniRule"/>
</dbReference>
<dbReference type="FunFam" id="3.40.50.300:FF:000094">
    <property type="entry name" value="GTPase Era"/>
    <property type="match status" value="1"/>
</dbReference>
<evidence type="ECO:0000313" key="14">
    <source>
        <dbReference type="EMBL" id="NBG89319.1"/>
    </source>
</evidence>
<dbReference type="InterPro" id="IPR030388">
    <property type="entry name" value="G_ERA_dom"/>
</dbReference>
<evidence type="ECO:0000256" key="2">
    <source>
        <dbReference type="ARBA" id="ARBA00020484"/>
    </source>
</evidence>
<dbReference type="Proteomes" id="UP000449710">
    <property type="component" value="Unassembled WGS sequence"/>
</dbReference>
<evidence type="ECO:0000259" key="13">
    <source>
        <dbReference type="PROSITE" id="PS51713"/>
    </source>
</evidence>
<evidence type="ECO:0000256" key="10">
    <source>
        <dbReference type="PROSITE-ProRule" id="PRU01050"/>
    </source>
</evidence>
<feature type="region of interest" description="G4" evidence="10">
    <location>
        <begin position="121"/>
        <end position="124"/>
    </location>
</feature>
<evidence type="ECO:0000256" key="3">
    <source>
        <dbReference type="ARBA" id="ARBA00022517"/>
    </source>
</evidence>
<protein>
    <recommendedName>
        <fullName evidence="2 9">GTPase Era</fullName>
    </recommendedName>
</protein>
<feature type="region of interest" description="G5" evidence="10">
    <location>
        <begin position="150"/>
        <end position="152"/>
    </location>
</feature>
<proteinExistence type="inferred from homology"/>
<organism evidence="14 15">
    <name type="scientific">Isachenkonia alkalipeptolytica</name>
    <dbReference type="NCBI Taxonomy" id="2565777"/>
    <lineage>
        <taxon>Bacteria</taxon>
        <taxon>Bacillati</taxon>
        <taxon>Bacillota</taxon>
        <taxon>Clostridia</taxon>
        <taxon>Eubacteriales</taxon>
        <taxon>Clostridiaceae</taxon>
        <taxon>Isachenkonia</taxon>
    </lineage>
</organism>
<feature type="domain" description="Era-type G" evidence="13">
    <location>
        <begin position="4"/>
        <end position="171"/>
    </location>
</feature>
<dbReference type="GO" id="GO:0005829">
    <property type="term" value="C:cytosol"/>
    <property type="evidence" value="ECO:0007669"/>
    <property type="project" value="TreeGrafter"/>
</dbReference>
<evidence type="ECO:0000259" key="12">
    <source>
        <dbReference type="PROSITE" id="PS50823"/>
    </source>
</evidence>
<keyword evidence="4 9" id="KW-0699">rRNA-binding</keyword>
<keyword evidence="9" id="KW-1003">Cell membrane</keyword>
<sequence>MSYQSGFVSIIGRPNVGKSTMMNQLVGEKIAIVSDKPQTTRNRIQSVYTEENLQIVFLDTPGIHKPKTELGEYMVKTAKASLRDMDVILFMVDESDRLGGGDQYILEELKKIKTPKILLINKIDKTDQDSVKDIVKQYEDMELFESIIPISALEGVNLQRVIEEIKEYLPEGPQYFPEGMITDQPERAIIAELVREKVLHYTEQEIPHGVAVEVVSMKERPNKAILDLEMNIYCERNSHKGIIIGKNGRKLKGIGKSAREDIEGFLGTKVNLQLWVKVKEGWRNQNTMLRNFGYRDDS</sequence>
<comment type="similarity">
    <text evidence="1 9 10 11">Belongs to the TRAFAC class TrmE-Era-EngA-EngB-Septin-like GTPase superfamily. Era GTPase family.</text>
</comment>
<dbReference type="InterPro" id="IPR005662">
    <property type="entry name" value="GTPase_Era-like"/>
</dbReference>
<evidence type="ECO:0000256" key="7">
    <source>
        <dbReference type="ARBA" id="ARBA00023134"/>
    </source>
</evidence>
<name>A0AA43XN90_9CLOT</name>
<evidence type="ECO:0000313" key="15">
    <source>
        <dbReference type="Proteomes" id="UP000449710"/>
    </source>
</evidence>
<dbReference type="CDD" id="cd04163">
    <property type="entry name" value="Era"/>
    <property type="match status" value="1"/>
</dbReference>
<dbReference type="GO" id="GO:0070181">
    <property type="term" value="F:small ribosomal subunit rRNA binding"/>
    <property type="evidence" value="ECO:0007669"/>
    <property type="project" value="UniProtKB-UniRule"/>
</dbReference>
<dbReference type="GO" id="GO:0005525">
    <property type="term" value="F:GTP binding"/>
    <property type="evidence" value="ECO:0007669"/>
    <property type="project" value="UniProtKB-UniRule"/>
</dbReference>
<evidence type="ECO:0000256" key="4">
    <source>
        <dbReference type="ARBA" id="ARBA00022730"/>
    </source>
</evidence>
<keyword evidence="9" id="KW-0963">Cytoplasm</keyword>
<dbReference type="SUPFAM" id="SSF54814">
    <property type="entry name" value="Prokaryotic type KH domain (KH-domain type II)"/>
    <property type="match status" value="1"/>
</dbReference>
<keyword evidence="8 9" id="KW-0472">Membrane</keyword>
<dbReference type="Gene3D" id="3.40.50.300">
    <property type="entry name" value="P-loop containing nucleotide triphosphate hydrolases"/>
    <property type="match status" value="1"/>
</dbReference>
<dbReference type="Pfam" id="PF01926">
    <property type="entry name" value="MMR_HSR1"/>
    <property type="match status" value="1"/>
</dbReference>
<dbReference type="HAMAP" id="MF_00367">
    <property type="entry name" value="GTPase_Era"/>
    <property type="match status" value="1"/>
</dbReference>
<dbReference type="PANTHER" id="PTHR42698">
    <property type="entry name" value="GTPASE ERA"/>
    <property type="match status" value="1"/>
</dbReference>
<comment type="subunit">
    <text evidence="9">Monomer.</text>
</comment>
<dbReference type="NCBIfam" id="NF000908">
    <property type="entry name" value="PRK00089.1"/>
    <property type="match status" value="1"/>
</dbReference>
<dbReference type="InterPro" id="IPR006073">
    <property type="entry name" value="GTP-bd"/>
</dbReference>
<evidence type="ECO:0000256" key="11">
    <source>
        <dbReference type="RuleBase" id="RU003761"/>
    </source>
</evidence>
<dbReference type="InterPro" id="IPR005225">
    <property type="entry name" value="Small_GTP-bd"/>
</dbReference>
<dbReference type="GO" id="GO:0000028">
    <property type="term" value="P:ribosomal small subunit assembly"/>
    <property type="evidence" value="ECO:0007669"/>
    <property type="project" value="TreeGrafter"/>
</dbReference>
<comment type="subcellular location">
    <subcellularLocation>
        <location evidence="9">Cytoplasm</location>
    </subcellularLocation>
    <subcellularLocation>
        <location evidence="9">Cell membrane</location>
        <topology evidence="9">Peripheral membrane protein</topology>
    </subcellularLocation>
</comment>
<dbReference type="RefSeq" id="WP_160722863.1">
    <property type="nucleotide sequence ID" value="NZ_SUMG01000021.1"/>
</dbReference>
<dbReference type="GO" id="GO:0043024">
    <property type="term" value="F:ribosomal small subunit binding"/>
    <property type="evidence" value="ECO:0007669"/>
    <property type="project" value="TreeGrafter"/>
</dbReference>
<feature type="region of interest" description="G2" evidence="10">
    <location>
        <begin position="38"/>
        <end position="42"/>
    </location>
</feature>
<feature type="region of interest" description="G1" evidence="10">
    <location>
        <begin position="12"/>
        <end position="19"/>
    </location>
</feature>
<dbReference type="Gene3D" id="3.30.300.20">
    <property type="match status" value="1"/>
</dbReference>
<accession>A0AA43XN90</accession>
<evidence type="ECO:0000256" key="6">
    <source>
        <dbReference type="ARBA" id="ARBA00022884"/>
    </source>
</evidence>
<dbReference type="PROSITE" id="PS50823">
    <property type="entry name" value="KH_TYPE_2"/>
    <property type="match status" value="1"/>
</dbReference>
<dbReference type="GO" id="GO:0005886">
    <property type="term" value="C:plasma membrane"/>
    <property type="evidence" value="ECO:0007669"/>
    <property type="project" value="UniProtKB-SubCell"/>
</dbReference>
<dbReference type="InterPro" id="IPR004044">
    <property type="entry name" value="KH_dom_type_2"/>
</dbReference>
<comment type="function">
    <text evidence="9">An essential GTPase that binds both GDP and GTP, with rapid nucleotide exchange. Plays a role in 16S rRNA processing and 30S ribosomal subunit biogenesis and possibly also in cell cycle regulation and energy metabolism.</text>
</comment>
<feature type="binding site" evidence="9">
    <location>
        <begin position="12"/>
        <end position="19"/>
    </location>
    <ligand>
        <name>GTP</name>
        <dbReference type="ChEBI" id="CHEBI:37565"/>
    </ligand>
</feature>
<dbReference type="SUPFAM" id="SSF52540">
    <property type="entry name" value="P-loop containing nucleoside triphosphate hydrolases"/>
    <property type="match status" value="1"/>
</dbReference>
<evidence type="ECO:0000256" key="1">
    <source>
        <dbReference type="ARBA" id="ARBA00007921"/>
    </source>
</evidence>
<dbReference type="InterPro" id="IPR015946">
    <property type="entry name" value="KH_dom-like_a/b"/>
</dbReference>
<gene>
    <name evidence="9" type="primary">era</name>
    <name evidence="14" type="ORF">ISALK_12540</name>
</gene>
<feature type="region of interest" description="G3" evidence="10">
    <location>
        <begin position="59"/>
        <end position="62"/>
    </location>
</feature>
<dbReference type="InterPro" id="IPR009019">
    <property type="entry name" value="KH_sf_prok-type"/>
</dbReference>
<keyword evidence="5 9" id="KW-0547">Nucleotide-binding</keyword>
<dbReference type="FunFam" id="3.30.300.20:FF:000003">
    <property type="entry name" value="GTPase Era"/>
    <property type="match status" value="1"/>
</dbReference>
<keyword evidence="3 9" id="KW-0690">Ribosome biogenesis</keyword>